<proteinExistence type="predicted"/>
<dbReference type="FunFam" id="2.60.40.60:FF:000020">
    <property type="entry name" value="Dachsous cadherin-related 1b"/>
    <property type="match status" value="2"/>
</dbReference>
<evidence type="ECO:0000313" key="17">
    <source>
        <dbReference type="Proteomes" id="UP000596742"/>
    </source>
</evidence>
<feature type="domain" description="Cadherin" evidence="15">
    <location>
        <begin position="18"/>
        <end position="135"/>
    </location>
</feature>
<keyword evidence="8 13" id="KW-1133">Transmembrane helix</keyword>
<keyword evidence="17" id="KW-1185">Reference proteome</keyword>
<dbReference type="FunFam" id="2.60.40.60:FF:000092">
    <property type="entry name" value="Protocadherin 8"/>
    <property type="match status" value="1"/>
</dbReference>
<evidence type="ECO:0000256" key="9">
    <source>
        <dbReference type="ARBA" id="ARBA00023136"/>
    </source>
</evidence>
<dbReference type="InterPro" id="IPR002126">
    <property type="entry name" value="Cadherin-like_dom"/>
</dbReference>
<dbReference type="PANTHER" id="PTHR24028">
    <property type="entry name" value="CADHERIN-87A"/>
    <property type="match status" value="1"/>
</dbReference>
<dbReference type="EMBL" id="UYJE01002372">
    <property type="protein sequence ID" value="VDI10209.1"/>
    <property type="molecule type" value="Genomic_DNA"/>
</dbReference>
<feature type="compositionally biased region" description="Polar residues" evidence="12">
    <location>
        <begin position="967"/>
        <end position="991"/>
    </location>
</feature>
<keyword evidence="3 13" id="KW-0812">Transmembrane</keyword>
<dbReference type="GO" id="GO:0007156">
    <property type="term" value="P:homophilic cell adhesion via plasma membrane adhesion molecules"/>
    <property type="evidence" value="ECO:0007669"/>
    <property type="project" value="InterPro"/>
</dbReference>
<dbReference type="SMART" id="SM00112">
    <property type="entry name" value="CA"/>
    <property type="match status" value="7"/>
</dbReference>
<dbReference type="FunFam" id="2.60.40.60:FF:000007">
    <property type="entry name" value="Protocadherin alpha 2"/>
    <property type="match status" value="1"/>
</dbReference>
<feature type="domain" description="Cadherin" evidence="15">
    <location>
        <begin position="245"/>
        <end position="354"/>
    </location>
</feature>
<protein>
    <submittedName>
        <fullName evidence="16">Protocadherin delta 1</fullName>
    </submittedName>
</protein>
<keyword evidence="4 14" id="KW-0732">Signal</keyword>
<dbReference type="FunFam" id="2.60.40.60:FF:000002">
    <property type="entry name" value="Protocadherin alpha 2"/>
    <property type="match status" value="1"/>
</dbReference>
<evidence type="ECO:0000256" key="14">
    <source>
        <dbReference type="SAM" id="SignalP"/>
    </source>
</evidence>
<evidence type="ECO:0000256" key="12">
    <source>
        <dbReference type="SAM" id="MobiDB-lite"/>
    </source>
</evidence>
<evidence type="ECO:0000256" key="6">
    <source>
        <dbReference type="ARBA" id="ARBA00022837"/>
    </source>
</evidence>
<keyword evidence="5" id="KW-0677">Repeat</keyword>
<dbReference type="InterPro" id="IPR013164">
    <property type="entry name" value="Cadherin_N"/>
</dbReference>
<evidence type="ECO:0000256" key="7">
    <source>
        <dbReference type="ARBA" id="ARBA00022889"/>
    </source>
</evidence>
<dbReference type="GO" id="GO:0005509">
    <property type="term" value="F:calcium ion binding"/>
    <property type="evidence" value="ECO:0007669"/>
    <property type="project" value="UniProtKB-UniRule"/>
</dbReference>
<evidence type="ECO:0000256" key="11">
    <source>
        <dbReference type="PROSITE-ProRule" id="PRU00043"/>
    </source>
</evidence>
<dbReference type="CDD" id="cd11304">
    <property type="entry name" value="Cadherin_repeat"/>
    <property type="match status" value="7"/>
</dbReference>
<evidence type="ECO:0000259" key="15">
    <source>
        <dbReference type="PROSITE" id="PS50268"/>
    </source>
</evidence>
<dbReference type="OrthoDB" id="6252479at2759"/>
<dbReference type="AlphaFoldDB" id="A0A8B6CUC5"/>
<dbReference type="SUPFAM" id="SSF49313">
    <property type="entry name" value="Cadherin-like"/>
    <property type="match status" value="7"/>
</dbReference>
<evidence type="ECO:0000256" key="4">
    <source>
        <dbReference type="ARBA" id="ARBA00022729"/>
    </source>
</evidence>
<feature type="region of interest" description="Disordered" evidence="12">
    <location>
        <begin position="828"/>
        <end position="857"/>
    </location>
</feature>
<keyword evidence="6 11" id="KW-0106">Calcium</keyword>
<keyword evidence="7" id="KW-0130">Cell adhesion</keyword>
<sequence length="1064" mass="118105">MGTMKIFAVVLLLVDFIHCSTLSFSIEEEKAIDTIVGNIAVNSGLSSNMSGQDFNMLEYKRVSTNSENSANLFNIVETTGDIKTTTVIDREEICKLKQTCVITFDVAVSSPFSNFFALYTIEISIIDKNDNVPTFPQSSITLEIHEDDSIGTLYSLDSAQDKDIGINSIQGYEISPLNSTFDLNVERNLDQSFILRVELRQKLDREVDDFYQFHVTAKDGGSPPNIGTMTVDVKVIDANDNKPEFQSDYNISIKENFSVGNTLLQLLATDKDIGENGQVFYRFSPHQSDLDNIQQVFSLNSETGKINLKQAFDYGQKNLYKFFVDASDHGTDPQWSQTLVTIRVEDDGNNPPHVTFSYLVSKINSNTVNISEAEKVGKAIAIVNVQDSDSGKSGQVTCVINNDKFELQSLSAGKFAVIIKQILDRETVDTHTITVTCNDQGNPPMTTQENFTVQLADENDCTPMFNVNYAYFAAISENSTSGSLVTQVTASDCDAGHNSIIRYFLHADGVDSFVINDITGIINTKKVFDREINPRLTFRVLAVDSGSRPLTGTATVVVNVTDVNDNSPTFNVTAFNFHVLENQDAQTLVGKLTAFDLDEGENARLTFSLVGNNAEVPFHVYPNGTIMTTQKLNREDKSEYRFRIVVSDHGIVPKVAQREVRIMVADGNDHYPVIHFPNSNNKTLAIVYLESVGSVIATVNATDADSGINADLAYSIVAGNQLGIFDINKHGQIILASTHMIKEDTVFPVVISVKDKGVNPRETTQDVFIVLVYANMAAVSPVKDNTTGNKYVVISAVVVAFTALVSAVIIAIIIILRRNDKKLAEQSRREKVKHANGDVFTNGTVSYDPNHGDLSRKKKKEVSFSLEDDLDNAFDASSFSYDDRDHNSMRPSKNNTMQFQQFLIQPDKQIKSLQKAHDTGSDTSAETIGSDSGRGGSESELPNSANNPDDSRAFGYNNRDFHKCSSPFDNNGRPNRPFSDNYSNSAKNNGGLTPRETFERKHKLNSSTRRDNNQLPDRPQSDEWSPSFHMMISVFLVRNQKHKEDENLVIPAEEDVFMFYLYIC</sequence>
<dbReference type="InterPro" id="IPR050174">
    <property type="entry name" value="Protocadherin/Cadherin-CA"/>
</dbReference>
<dbReference type="PROSITE" id="PS50268">
    <property type="entry name" value="CADHERIN_2"/>
    <property type="match status" value="7"/>
</dbReference>
<comment type="caution">
    <text evidence="16">The sequence shown here is derived from an EMBL/GenBank/DDBJ whole genome shotgun (WGS) entry which is preliminary data.</text>
</comment>
<feature type="chain" id="PRO_5032751272" evidence="14">
    <location>
        <begin position="20"/>
        <end position="1064"/>
    </location>
</feature>
<feature type="domain" description="Cadherin" evidence="15">
    <location>
        <begin position="362"/>
        <end position="465"/>
    </location>
</feature>
<dbReference type="Pfam" id="PF00028">
    <property type="entry name" value="Cadherin"/>
    <property type="match status" value="6"/>
</dbReference>
<dbReference type="PANTHER" id="PTHR24028:SF146">
    <property type="entry name" value="CADHERIN 96CB, ISOFORM D-RELATED"/>
    <property type="match status" value="1"/>
</dbReference>
<dbReference type="GO" id="GO:0005886">
    <property type="term" value="C:plasma membrane"/>
    <property type="evidence" value="ECO:0007669"/>
    <property type="project" value="UniProtKB-SubCell"/>
</dbReference>
<feature type="domain" description="Cadherin" evidence="15">
    <location>
        <begin position="467"/>
        <end position="570"/>
    </location>
</feature>
<evidence type="ECO:0000256" key="13">
    <source>
        <dbReference type="SAM" id="Phobius"/>
    </source>
</evidence>
<evidence type="ECO:0000256" key="5">
    <source>
        <dbReference type="ARBA" id="ARBA00022737"/>
    </source>
</evidence>
<dbReference type="PROSITE" id="PS00232">
    <property type="entry name" value="CADHERIN_1"/>
    <property type="match status" value="2"/>
</dbReference>
<dbReference type="Gene3D" id="2.60.40.60">
    <property type="entry name" value="Cadherins"/>
    <property type="match status" value="7"/>
</dbReference>
<name>A0A8B6CUC5_MYTGA</name>
<gene>
    <name evidence="16" type="ORF">MGAL_10B037477</name>
</gene>
<reference evidence="16" key="1">
    <citation type="submission" date="2018-11" db="EMBL/GenBank/DDBJ databases">
        <authorList>
            <person name="Alioto T."/>
            <person name="Alioto T."/>
        </authorList>
    </citation>
    <scope>NUCLEOTIDE SEQUENCE</scope>
</reference>
<feature type="domain" description="Cadherin" evidence="15">
    <location>
        <begin position="693"/>
        <end position="783"/>
    </location>
</feature>
<evidence type="ECO:0000256" key="8">
    <source>
        <dbReference type="ARBA" id="ARBA00022989"/>
    </source>
</evidence>
<evidence type="ECO:0000256" key="1">
    <source>
        <dbReference type="ARBA" id="ARBA00004251"/>
    </source>
</evidence>
<dbReference type="InterPro" id="IPR015919">
    <property type="entry name" value="Cadherin-like_sf"/>
</dbReference>
<evidence type="ECO:0000256" key="3">
    <source>
        <dbReference type="ARBA" id="ARBA00022692"/>
    </source>
</evidence>
<feature type="domain" description="Cadherin" evidence="15">
    <location>
        <begin position="571"/>
        <end position="674"/>
    </location>
</feature>
<organism evidence="16 17">
    <name type="scientific">Mytilus galloprovincialis</name>
    <name type="common">Mediterranean mussel</name>
    <dbReference type="NCBI Taxonomy" id="29158"/>
    <lineage>
        <taxon>Eukaryota</taxon>
        <taxon>Metazoa</taxon>
        <taxon>Spiralia</taxon>
        <taxon>Lophotrochozoa</taxon>
        <taxon>Mollusca</taxon>
        <taxon>Bivalvia</taxon>
        <taxon>Autobranchia</taxon>
        <taxon>Pteriomorphia</taxon>
        <taxon>Mytilida</taxon>
        <taxon>Mytiloidea</taxon>
        <taxon>Mytilidae</taxon>
        <taxon>Mytilinae</taxon>
        <taxon>Mytilus</taxon>
    </lineage>
</organism>
<keyword evidence="2" id="KW-1003">Cell membrane</keyword>
<dbReference type="Proteomes" id="UP000596742">
    <property type="component" value="Unassembled WGS sequence"/>
</dbReference>
<accession>A0A8B6CUC5</accession>
<evidence type="ECO:0000256" key="10">
    <source>
        <dbReference type="ARBA" id="ARBA00023180"/>
    </source>
</evidence>
<evidence type="ECO:0000256" key="2">
    <source>
        <dbReference type="ARBA" id="ARBA00022475"/>
    </source>
</evidence>
<dbReference type="Pfam" id="PF08266">
    <property type="entry name" value="Cadherin_2"/>
    <property type="match status" value="1"/>
</dbReference>
<keyword evidence="9 13" id="KW-0472">Membrane</keyword>
<feature type="signal peptide" evidence="14">
    <location>
        <begin position="1"/>
        <end position="19"/>
    </location>
</feature>
<feature type="domain" description="Cadherin" evidence="15">
    <location>
        <begin position="136"/>
        <end position="245"/>
    </location>
</feature>
<dbReference type="InterPro" id="IPR020894">
    <property type="entry name" value="Cadherin_CS"/>
</dbReference>
<feature type="region of interest" description="Disordered" evidence="12">
    <location>
        <begin position="910"/>
        <end position="1024"/>
    </location>
</feature>
<feature type="transmembrane region" description="Helical" evidence="13">
    <location>
        <begin position="791"/>
        <end position="816"/>
    </location>
</feature>
<evidence type="ECO:0000313" key="16">
    <source>
        <dbReference type="EMBL" id="VDI10209.1"/>
    </source>
</evidence>
<dbReference type="PRINTS" id="PR00205">
    <property type="entry name" value="CADHERIN"/>
</dbReference>
<keyword evidence="10" id="KW-0325">Glycoprotein</keyword>
<comment type="subcellular location">
    <subcellularLocation>
        <location evidence="1">Cell membrane</location>
        <topology evidence="1">Single-pass type I membrane protein</topology>
    </subcellularLocation>
</comment>